<evidence type="ECO:0000259" key="2">
    <source>
        <dbReference type="Pfam" id="PF00144"/>
    </source>
</evidence>
<evidence type="ECO:0000313" key="4">
    <source>
        <dbReference type="Proteomes" id="UP000266489"/>
    </source>
</evidence>
<dbReference type="GO" id="GO:0016787">
    <property type="term" value="F:hydrolase activity"/>
    <property type="evidence" value="ECO:0007669"/>
    <property type="project" value="UniProtKB-KW"/>
</dbReference>
<reference evidence="3 4" key="1">
    <citation type="submission" date="2018-09" db="EMBL/GenBank/DDBJ databases">
        <title>Discovery and Ecogenomic Context for Candidatus Cryosericales, a Global Caldiserica Order Active in Thawing Permafrost.</title>
        <authorList>
            <person name="Martinez M.A."/>
            <person name="Woodcroft B.J."/>
            <person name="Ignacio Espinoza J.C."/>
            <person name="Zayed A."/>
            <person name="Singleton C.M."/>
            <person name="Boyd J."/>
            <person name="Li Y.-F."/>
            <person name="Purvine S."/>
            <person name="Maughan H."/>
            <person name="Hodgkins S.B."/>
            <person name="Anderson D."/>
            <person name="Sederholm M."/>
            <person name="Temperton B."/>
            <person name="Saleska S.R."/>
            <person name="Tyson G.W."/>
            <person name="Rich V.I."/>
        </authorList>
    </citation>
    <scope>NUCLEOTIDE SEQUENCE [LARGE SCALE GENOMIC DNA]</scope>
    <source>
        <strain evidence="3 4">SMC5</strain>
    </source>
</reference>
<name>A0A398D9F1_9BACT</name>
<dbReference type="InterPro" id="IPR012338">
    <property type="entry name" value="Beta-lactam/transpept-like"/>
</dbReference>
<sequence length="348" mass="38323">MIADRVQLFDHCVEKAIEDGVFPGAVWGLITPDEEHFGFAGHAQILPGPREMRSDCIFDIASLTKVVATTTSIMILIENGELRLHDTVGSILPAGHLKNTTILQLLTHTSGLPASVKFYQANRGRAGVIDDLYQVPLVDQPGTVVTYSDLNFMLLGLVIEKLSGSLEQFLRRYVFEPLDMNETCFNPSPEGSERFVATEFREDRGFVSGKVHDGNAYAMGGVSGHAGLFSTAQDLGRFVRMLLNNGYHEGRKIISVASLNLMRQCYTEQLTERRGLGWKLKNPGDAMGDLASEDALFHTGFTGTSLLVDQQRGLGVILLTNRIHPSRDNQKLLALRGKIHNIAETVID</sequence>
<gene>
    <name evidence="3" type="ORF">SMC5_06315</name>
</gene>
<evidence type="ECO:0000256" key="1">
    <source>
        <dbReference type="ARBA" id="ARBA00022801"/>
    </source>
</evidence>
<protein>
    <submittedName>
        <fullName evidence="3">Class A beta-lactamase-related serine hydrolase</fullName>
    </submittedName>
</protein>
<organism evidence="3 4">
    <name type="scientific">Candidatus Cryosericum odellii</name>
    <dbReference type="NCBI Taxonomy" id="2290917"/>
    <lineage>
        <taxon>Bacteria</taxon>
        <taxon>Pseudomonadati</taxon>
        <taxon>Caldisericota/Cryosericota group</taxon>
        <taxon>Candidatus Cryosericota</taxon>
        <taxon>Candidatus Cryosericia</taxon>
        <taxon>Candidatus Cryosericales</taxon>
        <taxon>Candidatus Cryosericaceae</taxon>
        <taxon>Candidatus Cryosericum</taxon>
    </lineage>
</organism>
<proteinExistence type="predicted"/>
<dbReference type="Proteomes" id="UP000266489">
    <property type="component" value="Unassembled WGS sequence"/>
</dbReference>
<dbReference type="PANTHER" id="PTHR43283">
    <property type="entry name" value="BETA-LACTAMASE-RELATED"/>
    <property type="match status" value="1"/>
</dbReference>
<feature type="domain" description="Beta-lactamase-related" evidence="2">
    <location>
        <begin position="9"/>
        <end position="333"/>
    </location>
</feature>
<dbReference type="AlphaFoldDB" id="A0A398D9F1"/>
<dbReference type="EMBL" id="QXIU01000152">
    <property type="protein sequence ID" value="RIE10129.1"/>
    <property type="molecule type" value="Genomic_DNA"/>
</dbReference>
<accession>A0A398D9F1</accession>
<keyword evidence="1 3" id="KW-0378">Hydrolase</keyword>
<dbReference type="InterPro" id="IPR050789">
    <property type="entry name" value="Diverse_Enzym_Activities"/>
</dbReference>
<dbReference type="Pfam" id="PF00144">
    <property type="entry name" value="Beta-lactamase"/>
    <property type="match status" value="1"/>
</dbReference>
<dbReference type="PANTHER" id="PTHR43283:SF11">
    <property type="entry name" value="BETA-LACTAMASE-RELATED DOMAIN-CONTAINING PROTEIN"/>
    <property type="match status" value="1"/>
</dbReference>
<dbReference type="OrthoDB" id="9809635at2"/>
<evidence type="ECO:0000313" key="3">
    <source>
        <dbReference type="EMBL" id="RIE10129.1"/>
    </source>
</evidence>
<dbReference type="RefSeq" id="WP_119120026.1">
    <property type="nucleotide sequence ID" value="NZ_QXIU01000152.1"/>
</dbReference>
<dbReference type="Gene3D" id="3.40.710.10">
    <property type="entry name" value="DD-peptidase/beta-lactamase superfamily"/>
    <property type="match status" value="1"/>
</dbReference>
<dbReference type="SUPFAM" id="SSF56601">
    <property type="entry name" value="beta-lactamase/transpeptidase-like"/>
    <property type="match status" value="1"/>
</dbReference>
<comment type="caution">
    <text evidence="3">The sequence shown here is derived from an EMBL/GenBank/DDBJ whole genome shotgun (WGS) entry which is preliminary data.</text>
</comment>
<dbReference type="InterPro" id="IPR001466">
    <property type="entry name" value="Beta-lactam-related"/>
</dbReference>